<proteinExistence type="predicted"/>
<reference evidence="1 2" key="1">
    <citation type="submission" date="2015-03" db="EMBL/GenBank/DDBJ databases">
        <title>Genome sequencing of Methylobacterium aquaticum DSM16371 type strain.</title>
        <authorList>
            <person name="Chaudhry V."/>
            <person name="Patil P.B."/>
        </authorList>
    </citation>
    <scope>NUCLEOTIDE SEQUENCE [LARGE SCALE GENOMIC DNA]</scope>
    <source>
        <strain evidence="1 2">DSM 16371</strain>
    </source>
</reference>
<name>A0A0J6S1N6_9HYPH</name>
<comment type="caution">
    <text evidence="1">The sequence shown here is derived from an EMBL/GenBank/DDBJ whole genome shotgun (WGS) entry which is preliminary data.</text>
</comment>
<sequence>MPPLPGFMPVDPGQIGPQSFANGAVTREQALAEVRADAARDGIEIMTDADPEVKRYMDDAARREGIDPDALHALTLGDMIFVREARQDDVRVLREELIHTAQQRGMEIGVDTDPRTSSELDAREELLKNAERWALTPEEINEIQQEIIEIKSRGKYGWQRV</sequence>
<evidence type="ECO:0000313" key="1">
    <source>
        <dbReference type="EMBL" id="KMO27453.1"/>
    </source>
</evidence>
<dbReference type="EMBL" id="LABX01000302">
    <property type="protein sequence ID" value="KMO27453.1"/>
    <property type="molecule type" value="Genomic_DNA"/>
</dbReference>
<dbReference type="Proteomes" id="UP000035929">
    <property type="component" value="Unassembled WGS sequence"/>
</dbReference>
<dbReference type="AlphaFoldDB" id="A0A0J6S1N6"/>
<gene>
    <name evidence="1" type="ORF">VP06_30610</name>
</gene>
<dbReference type="PATRIC" id="fig|270351.6.peg.4594"/>
<organism evidence="1 2">
    <name type="scientific">Methylobacterium aquaticum</name>
    <dbReference type="NCBI Taxonomy" id="270351"/>
    <lineage>
        <taxon>Bacteria</taxon>
        <taxon>Pseudomonadati</taxon>
        <taxon>Pseudomonadota</taxon>
        <taxon>Alphaproteobacteria</taxon>
        <taxon>Hyphomicrobiales</taxon>
        <taxon>Methylobacteriaceae</taxon>
        <taxon>Methylobacterium</taxon>
    </lineage>
</organism>
<protein>
    <submittedName>
        <fullName evidence="1">Uncharacterized protein</fullName>
    </submittedName>
</protein>
<accession>A0A0J6S1N6</accession>
<dbReference type="RefSeq" id="WP_048467575.1">
    <property type="nucleotide sequence ID" value="NZ_LABX01000302.1"/>
</dbReference>
<evidence type="ECO:0000313" key="2">
    <source>
        <dbReference type="Proteomes" id="UP000035929"/>
    </source>
</evidence>